<dbReference type="AlphaFoldDB" id="A0A0G1A8M3"/>
<keyword evidence="2" id="KW-0378">Hydrolase</keyword>
<dbReference type="Gene3D" id="3.30.428.10">
    <property type="entry name" value="HIT-like"/>
    <property type="match status" value="1"/>
</dbReference>
<feature type="domain" description="HIT" evidence="1">
    <location>
        <begin position="26"/>
        <end position="82"/>
    </location>
</feature>
<evidence type="ECO:0000259" key="1">
    <source>
        <dbReference type="Pfam" id="PF01230"/>
    </source>
</evidence>
<evidence type="ECO:0000313" key="2">
    <source>
        <dbReference type="EMBL" id="KKS21658.1"/>
    </source>
</evidence>
<organism evidence="2 3">
    <name type="scientific">Candidatus Roizmanbacteria bacterium GW2011_GWC2_41_7</name>
    <dbReference type="NCBI Taxonomy" id="1618487"/>
    <lineage>
        <taxon>Bacteria</taxon>
        <taxon>Candidatus Roizmaniibacteriota</taxon>
    </lineage>
</organism>
<name>A0A0G1A8M3_9BACT</name>
<sequence>MHNHAPENYECPFCILSKGGETEYNSQNDIVYQDENSIAFVSPKWWINNPANVLVIPKKHYENIYEIPDDVLADVYKSAKKI</sequence>
<dbReference type="SUPFAM" id="SSF54197">
    <property type="entry name" value="HIT-like"/>
    <property type="match status" value="1"/>
</dbReference>
<evidence type="ECO:0000313" key="3">
    <source>
        <dbReference type="Proteomes" id="UP000034371"/>
    </source>
</evidence>
<dbReference type="EMBL" id="LCBY01000033">
    <property type="protein sequence ID" value="KKS21658.1"/>
    <property type="molecule type" value="Genomic_DNA"/>
</dbReference>
<protein>
    <submittedName>
        <fullName evidence="2">Diadenosine tetraphosphate (Ap4A) hydrolaseHIT</fullName>
    </submittedName>
</protein>
<accession>A0A0G1A8M3</accession>
<dbReference type="Pfam" id="PF01230">
    <property type="entry name" value="HIT"/>
    <property type="match status" value="1"/>
</dbReference>
<proteinExistence type="predicted"/>
<gene>
    <name evidence="2" type="ORF">UU78_C0033G0006</name>
</gene>
<comment type="caution">
    <text evidence="2">The sequence shown here is derived from an EMBL/GenBank/DDBJ whole genome shotgun (WGS) entry which is preliminary data.</text>
</comment>
<dbReference type="InterPro" id="IPR011146">
    <property type="entry name" value="HIT-like"/>
</dbReference>
<dbReference type="InterPro" id="IPR036265">
    <property type="entry name" value="HIT-like_sf"/>
</dbReference>
<dbReference type="Proteomes" id="UP000034371">
    <property type="component" value="Unassembled WGS sequence"/>
</dbReference>
<reference evidence="2 3" key="1">
    <citation type="journal article" date="2015" name="Nature">
        <title>rRNA introns, odd ribosomes, and small enigmatic genomes across a large radiation of phyla.</title>
        <authorList>
            <person name="Brown C.T."/>
            <person name="Hug L.A."/>
            <person name="Thomas B.C."/>
            <person name="Sharon I."/>
            <person name="Castelle C.J."/>
            <person name="Singh A."/>
            <person name="Wilkins M.J."/>
            <person name="Williams K.H."/>
            <person name="Banfield J.F."/>
        </authorList>
    </citation>
    <scope>NUCLEOTIDE SEQUENCE [LARGE SCALE GENOMIC DNA]</scope>
</reference>
<feature type="non-terminal residue" evidence="2">
    <location>
        <position position="82"/>
    </location>
</feature>
<dbReference type="GO" id="GO:0016787">
    <property type="term" value="F:hydrolase activity"/>
    <property type="evidence" value="ECO:0007669"/>
    <property type="project" value="UniProtKB-KW"/>
</dbReference>